<sequence>MAGSENRNGAYLKYVSTGSAGAWHLQTGLT</sequence>
<reference evidence="1 2" key="1">
    <citation type="submission" date="2024-06" db="EMBL/GenBank/DDBJ databases">
        <title>Genomic Encyclopedia of Type Strains, Phase IV (KMG-IV): sequencing the most valuable type-strain genomes for metagenomic binning, comparative biology and taxonomic classification.</title>
        <authorList>
            <person name="Goeker M."/>
        </authorList>
    </citation>
    <scope>NUCLEOTIDE SEQUENCE [LARGE SCALE GENOMIC DNA]</scope>
    <source>
        <strain evidence="1 2">DSM 29846</strain>
    </source>
</reference>
<accession>A0ABV2HZC4</accession>
<comment type="caution">
    <text evidence="1">The sequence shown here is derived from an EMBL/GenBank/DDBJ whole genome shotgun (WGS) entry which is preliminary data.</text>
</comment>
<evidence type="ECO:0000313" key="2">
    <source>
        <dbReference type="Proteomes" id="UP001549036"/>
    </source>
</evidence>
<evidence type="ECO:0000313" key="1">
    <source>
        <dbReference type="EMBL" id="MET3595891.1"/>
    </source>
</evidence>
<dbReference type="Proteomes" id="UP001549036">
    <property type="component" value="Unassembled WGS sequence"/>
</dbReference>
<proteinExistence type="predicted"/>
<keyword evidence="2" id="KW-1185">Reference proteome</keyword>
<name>A0ABV2HZC4_9HYPH</name>
<organism evidence="1 2">
    <name type="scientific">Mesorhizobium shonense</name>
    <dbReference type="NCBI Taxonomy" id="1209948"/>
    <lineage>
        <taxon>Bacteria</taxon>
        <taxon>Pseudomonadati</taxon>
        <taxon>Pseudomonadota</taxon>
        <taxon>Alphaproteobacteria</taxon>
        <taxon>Hyphomicrobiales</taxon>
        <taxon>Phyllobacteriaceae</taxon>
        <taxon>Mesorhizobium</taxon>
    </lineage>
</organism>
<protein>
    <submittedName>
        <fullName evidence="1">Uncharacterized protein</fullName>
    </submittedName>
</protein>
<dbReference type="EMBL" id="JBEPLM010000012">
    <property type="protein sequence ID" value="MET3595891.1"/>
    <property type="molecule type" value="Genomic_DNA"/>
</dbReference>
<gene>
    <name evidence="1" type="ORF">ABID26_005306</name>
</gene>